<dbReference type="InterPro" id="IPR008983">
    <property type="entry name" value="Tumour_necrosis_fac-like_dom"/>
</dbReference>
<evidence type="ECO:0000256" key="1">
    <source>
        <dbReference type="ARBA" id="ARBA00004613"/>
    </source>
</evidence>
<evidence type="ECO:0000313" key="5">
    <source>
        <dbReference type="EMBL" id="CAC5369596.1"/>
    </source>
</evidence>
<evidence type="ECO:0000256" key="2">
    <source>
        <dbReference type="ARBA" id="ARBA00022525"/>
    </source>
</evidence>
<feature type="domain" description="C1q" evidence="4">
    <location>
        <begin position="22"/>
        <end position="152"/>
    </location>
</feature>
<reference evidence="5 6" key="1">
    <citation type="submission" date="2020-06" db="EMBL/GenBank/DDBJ databases">
        <authorList>
            <person name="Li R."/>
            <person name="Bekaert M."/>
        </authorList>
    </citation>
    <scope>NUCLEOTIDE SEQUENCE [LARGE SCALE GENOMIC DNA]</scope>
    <source>
        <strain evidence="6">wild</strain>
    </source>
</reference>
<proteinExistence type="predicted"/>
<keyword evidence="6" id="KW-1185">Reference proteome</keyword>
<dbReference type="PRINTS" id="PR00007">
    <property type="entry name" value="COMPLEMNTC1Q"/>
</dbReference>
<accession>A0A6J8ALT9</accession>
<keyword evidence="3" id="KW-0732">Signal</keyword>
<sequence length="152" mass="16915">MQQGVDTNIQKQREVPRLLERSVQTSVAFYVQLSHNHTIVYARAVPYDIVSVNQGNGYDKVSHVFRAPKAGLYFFTNTVMSTPGHSIKVEIEKNGVTIGKNQADTNGYESGTVSVIVQLSVHDNVWVRYPGYTKAQLAQDYNSFSGFLISAN</sequence>
<organism evidence="5 6">
    <name type="scientific">Mytilus coruscus</name>
    <name type="common">Sea mussel</name>
    <dbReference type="NCBI Taxonomy" id="42192"/>
    <lineage>
        <taxon>Eukaryota</taxon>
        <taxon>Metazoa</taxon>
        <taxon>Spiralia</taxon>
        <taxon>Lophotrochozoa</taxon>
        <taxon>Mollusca</taxon>
        <taxon>Bivalvia</taxon>
        <taxon>Autobranchia</taxon>
        <taxon>Pteriomorphia</taxon>
        <taxon>Mytilida</taxon>
        <taxon>Mytiloidea</taxon>
        <taxon>Mytilidae</taxon>
        <taxon>Mytilinae</taxon>
        <taxon>Mytilus</taxon>
    </lineage>
</organism>
<gene>
    <name evidence="5" type="ORF">MCOR_8736</name>
</gene>
<dbReference type="Proteomes" id="UP000507470">
    <property type="component" value="Unassembled WGS sequence"/>
</dbReference>
<keyword evidence="2" id="KW-0964">Secreted</keyword>
<dbReference type="PANTHER" id="PTHR22923:SF116">
    <property type="entry name" value="C1Q DOMAIN-CONTAINING PROTEIN"/>
    <property type="match status" value="1"/>
</dbReference>
<evidence type="ECO:0000259" key="4">
    <source>
        <dbReference type="PROSITE" id="PS50871"/>
    </source>
</evidence>
<dbReference type="AlphaFoldDB" id="A0A6J8ALT9"/>
<dbReference type="GO" id="GO:0005576">
    <property type="term" value="C:extracellular region"/>
    <property type="evidence" value="ECO:0007669"/>
    <property type="project" value="UniProtKB-SubCell"/>
</dbReference>
<dbReference type="Gene3D" id="2.60.120.40">
    <property type="match status" value="1"/>
</dbReference>
<dbReference type="InterPro" id="IPR001073">
    <property type="entry name" value="C1q_dom"/>
</dbReference>
<dbReference type="SUPFAM" id="SSF49842">
    <property type="entry name" value="TNF-like"/>
    <property type="match status" value="1"/>
</dbReference>
<dbReference type="SMART" id="SM00110">
    <property type="entry name" value="C1Q"/>
    <property type="match status" value="1"/>
</dbReference>
<dbReference type="InterPro" id="IPR050822">
    <property type="entry name" value="Cerebellin_Synaptic_Org"/>
</dbReference>
<evidence type="ECO:0000256" key="3">
    <source>
        <dbReference type="ARBA" id="ARBA00022729"/>
    </source>
</evidence>
<comment type="subcellular location">
    <subcellularLocation>
        <location evidence="1">Secreted</location>
    </subcellularLocation>
</comment>
<dbReference type="PANTHER" id="PTHR22923">
    <property type="entry name" value="CEREBELLIN-RELATED"/>
    <property type="match status" value="1"/>
</dbReference>
<dbReference type="Pfam" id="PF00386">
    <property type="entry name" value="C1q"/>
    <property type="match status" value="1"/>
</dbReference>
<dbReference type="OrthoDB" id="6147307at2759"/>
<evidence type="ECO:0000313" key="6">
    <source>
        <dbReference type="Proteomes" id="UP000507470"/>
    </source>
</evidence>
<dbReference type="PROSITE" id="PS50871">
    <property type="entry name" value="C1Q"/>
    <property type="match status" value="1"/>
</dbReference>
<dbReference type="EMBL" id="CACVKT020001607">
    <property type="protein sequence ID" value="CAC5369596.1"/>
    <property type="molecule type" value="Genomic_DNA"/>
</dbReference>
<name>A0A6J8ALT9_MYTCO</name>
<protein>
    <submittedName>
        <fullName evidence="5">C1QL</fullName>
    </submittedName>
</protein>